<organism evidence="4">
    <name type="scientific">Angiostrongylus costaricensis</name>
    <name type="common">Nematode worm</name>
    <dbReference type="NCBI Taxonomy" id="334426"/>
    <lineage>
        <taxon>Eukaryota</taxon>
        <taxon>Metazoa</taxon>
        <taxon>Ecdysozoa</taxon>
        <taxon>Nematoda</taxon>
        <taxon>Chromadorea</taxon>
        <taxon>Rhabditida</taxon>
        <taxon>Rhabditina</taxon>
        <taxon>Rhabditomorpha</taxon>
        <taxon>Strongyloidea</taxon>
        <taxon>Metastrongylidae</taxon>
        <taxon>Angiostrongylus</taxon>
    </lineage>
</organism>
<dbReference type="WBParaSite" id="ACOC_0000131301-mRNA-1">
    <property type="protein sequence ID" value="ACOC_0000131301-mRNA-1"/>
    <property type="gene ID" value="ACOC_0000131301"/>
</dbReference>
<gene>
    <name evidence="2" type="ORF">ACOC_LOCUS1314</name>
</gene>
<evidence type="ECO:0000313" key="4">
    <source>
        <dbReference type="WBParaSite" id="ACOC_0000131301-mRNA-1"/>
    </source>
</evidence>
<feature type="region of interest" description="Disordered" evidence="1">
    <location>
        <begin position="1"/>
        <end position="89"/>
    </location>
</feature>
<feature type="compositionally biased region" description="Basic and acidic residues" evidence="1">
    <location>
        <begin position="1"/>
        <end position="10"/>
    </location>
</feature>
<reference evidence="2 3" key="2">
    <citation type="submission" date="2018-11" db="EMBL/GenBank/DDBJ databases">
        <authorList>
            <consortium name="Pathogen Informatics"/>
        </authorList>
    </citation>
    <scope>NUCLEOTIDE SEQUENCE [LARGE SCALE GENOMIC DNA]</scope>
    <source>
        <strain evidence="2 3">Costa Rica</strain>
    </source>
</reference>
<evidence type="ECO:0000313" key="2">
    <source>
        <dbReference type="EMBL" id="VDM52899.1"/>
    </source>
</evidence>
<reference evidence="4" key="1">
    <citation type="submission" date="2017-02" db="UniProtKB">
        <authorList>
            <consortium name="WormBaseParasite"/>
        </authorList>
    </citation>
    <scope>IDENTIFICATION</scope>
</reference>
<dbReference type="AlphaFoldDB" id="A0A0R3PC24"/>
<dbReference type="Proteomes" id="UP000267027">
    <property type="component" value="Unassembled WGS sequence"/>
</dbReference>
<evidence type="ECO:0000256" key="1">
    <source>
        <dbReference type="SAM" id="MobiDB-lite"/>
    </source>
</evidence>
<protein>
    <submittedName>
        <fullName evidence="4">Protein of unassigned function</fullName>
    </submittedName>
</protein>
<sequence length="118" mass="12416">MASVTDGHDDEHEDFPGIVATREPNDATLEESAQPADAQSAGHCRGQHADDRVGGGQRRGTADSMGGRPPGRLARGVDRRQSRAGVHQRNDDGAVLCSMGGCLIVVMRCSDRVVAVPV</sequence>
<evidence type="ECO:0000313" key="3">
    <source>
        <dbReference type="Proteomes" id="UP000267027"/>
    </source>
</evidence>
<proteinExistence type="predicted"/>
<accession>A0A0R3PC24</accession>
<name>A0A0R3PC24_ANGCS</name>
<keyword evidence="3" id="KW-1185">Reference proteome</keyword>
<dbReference type="EMBL" id="UYYA01000188">
    <property type="protein sequence ID" value="VDM52899.1"/>
    <property type="molecule type" value="Genomic_DNA"/>
</dbReference>